<feature type="compositionally biased region" description="Acidic residues" evidence="1">
    <location>
        <begin position="477"/>
        <end position="489"/>
    </location>
</feature>
<feature type="compositionally biased region" description="Basic and acidic residues" evidence="1">
    <location>
        <begin position="372"/>
        <end position="381"/>
    </location>
</feature>
<organism evidence="2 3">
    <name type="scientific">Salvia divinorum</name>
    <name type="common">Maria pastora</name>
    <name type="synonym">Diviner's sage</name>
    <dbReference type="NCBI Taxonomy" id="28513"/>
    <lineage>
        <taxon>Eukaryota</taxon>
        <taxon>Viridiplantae</taxon>
        <taxon>Streptophyta</taxon>
        <taxon>Embryophyta</taxon>
        <taxon>Tracheophyta</taxon>
        <taxon>Spermatophyta</taxon>
        <taxon>Magnoliopsida</taxon>
        <taxon>eudicotyledons</taxon>
        <taxon>Gunneridae</taxon>
        <taxon>Pentapetalae</taxon>
        <taxon>asterids</taxon>
        <taxon>lamiids</taxon>
        <taxon>Lamiales</taxon>
        <taxon>Lamiaceae</taxon>
        <taxon>Nepetoideae</taxon>
        <taxon>Mentheae</taxon>
        <taxon>Salviinae</taxon>
        <taxon>Salvia</taxon>
        <taxon>Salvia subgen. Calosphace</taxon>
    </lineage>
</organism>
<dbReference type="AlphaFoldDB" id="A0ABD1I9S1"/>
<comment type="caution">
    <text evidence="2">The sequence shown here is derived from an EMBL/GenBank/DDBJ whole genome shotgun (WGS) entry which is preliminary data.</text>
</comment>
<feature type="region of interest" description="Disordered" evidence="1">
    <location>
        <begin position="156"/>
        <end position="176"/>
    </location>
</feature>
<reference evidence="2 3" key="1">
    <citation type="submission" date="2024-06" db="EMBL/GenBank/DDBJ databases">
        <title>A chromosome level genome sequence of Diviner's sage (Salvia divinorum).</title>
        <authorList>
            <person name="Ford S.A."/>
            <person name="Ro D.-K."/>
            <person name="Ness R.W."/>
            <person name="Phillips M.A."/>
        </authorList>
    </citation>
    <scope>NUCLEOTIDE SEQUENCE [LARGE SCALE GENOMIC DNA]</scope>
    <source>
        <strain evidence="2">SAF-2024a</strain>
        <tissue evidence="2">Leaf</tissue>
    </source>
</reference>
<feature type="region of interest" description="Disordered" evidence="1">
    <location>
        <begin position="218"/>
        <end position="240"/>
    </location>
</feature>
<feature type="region of interest" description="Disordered" evidence="1">
    <location>
        <begin position="353"/>
        <end position="522"/>
    </location>
</feature>
<dbReference type="EMBL" id="JBEAFC010000003">
    <property type="protein sequence ID" value="KAL1565465.1"/>
    <property type="molecule type" value="Genomic_DNA"/>
</dbReference>
<feature type="compositionally biased region" description="Acidic residues" evidence="1">
    <location>
        <begin position="506"/>
        <end position="522"/>
    </location>
</feature>
<dbReference type="Proteomes" id="UP001567538">
    <property type="component" value="Unassembled WGS sequence"/>
</dbReference>
<protein>
    <submittedName>
        <fullName evidence="2">Glutamic acid-rich protein-like isoform X2</fullName>
    </submittedName>
</protein>
<dbReference type="PANTHER" id="PTHR33621:SF2">
    <property type="entry name" value="RIBOSOMAL L1 DOMAIN-CONTAINING PROTEIN"/>
    <property type="match status" value="1"/>
</dbReference>
<feature type="compositionally biased region" description="Polar residues" evidence="1">
    <location>
        <begin position="723"/>
        <end position="739"/>
    </location>
</feature>
<proteinExistence type="predicted"/>
<feature type="compositionally biased region" description="Basic and acidic residues" evidence="1">
    <location>
        <begin position="437"/>
        <end position="454"/>
    </location>
</feature>
<feature type="compositionally biased region" description="Acidic residues" evidence="1">
    <location>
        <begin position="404"/>
        <end position="416"/>
    </location>
</feature>
<evidence type="ECO:0000256" key="1">
    <source>
        <dbReference type="SAM" id="MobiDB-lite"/>
    </source>
</evidence>
<sequence length="739" mass="81304">MDFHSLTRRELQAFCKRNKIPANTTNAAMADALSALEIVEGIEEFMQTSQSETTQSSIELQDSLEVTSPYVPPTGGWSTRRRNVSDAEAVSSIMTTARRTTRKTAAKAQVDGMETPAVAAQASRRRVQIAPACLEMDSKLKECMEEEKKDTLMTPAARGVASRRRRAEETEKKVHSTRRSARLAVKSMPMLSRETELSNEELFAKDCEDQEVNQQEVSGITGADGVENMEEDKEKSELSNNEYKEVNLKEDHHELSGITGADAIEDMEEDKEKSEAVSAKKDITMGEVELRSIQDEETRLDLAAEVQEHNEEICDNGDEDTEMEVEACVDVTKCETEEVALENSQEVVEDIETDAGSEDEAAEFESNSVTEVRVENSKEVVDDIGTNAGSEDEAAEFESKCDDIETDAGSEDEAAEFESKCDDIETDAGSEDEAAEFESKSVTEVRVENSKEVVDDIGTDAGSEDEAAEFESKCDDIETDAGSEDEVAEFESRCETEVTVENSKEVDDDAETDAGSEDEAAEFESKVDAIVVTDDEVEVECEDDDLDLNATLGKLTEMRLEQEVDSGICEAMKTTDTETVQVEGSEETEMELQQGADAAGVSIHEETKKSETETARVEEGEDTEMRLQQEVGLSIDEELKKAETETEAIQVEESEEMSKALMKENSGLAIMEDDAIKAGQDGSENLGRLEEESLRKLMKMYKEKLQISSKSSKNGGNKGIQRSALQEVSENTLIGGNGK</sequence>
<keyword evidence="3" id="KW-1185">Reference proteome</keyword>
<feature type="compositionally biased region" description="Acidic residues" evidence="1">
    <location>
        <begin position="424"/>
        <end position="436"/>
    </location>
</feature>
<feature type="compositionally biased region" description="Acidic residues" evidence="1">
    <location>
        <begin position="455"/>
        <end position="469"/>
    </location>
</feature>
<accession>A0ABD1I9S1</accession>
<feature type="compositionally biased region" description="Acidic residues" evidence="1">
    <location>
        <begin position="353"/>
        <end position="363"/>
    </location>
</feature>
<gene>
    <name evidence="2" type="ORF">AAHA92_07677</name>
</gene>
<evidence type="ECO:0000313" key="2">
    <source>
        <dbReference type="EMBL" id="KAL1565465.1"/>
    </source>
</evidence>
<feature type="region of interest" description="Disordered" evidence="1">
    <location>
        <begin position="705"/>
        <end position="739"/>
    </location>
</feature>
<dbReference type="PANTHER" id="PTHR33621">
    <property type="entry name" value="ASPARTIC/GLUTAMIC ACID-RICH PROTEIN"/>
    <property type="match status" value="1"/>
</dbReference>
<evidence type="ECO:0000313" key="3">
    <source>
        <dbReference type="Proteomes" id="UP001567538"/>
    </source>
</evidence>
<name>A0ABD1I9S1_SALDI</name>